<protein>
    <submittedName>
        <fullName evidence="1">Uncharacterized protein</fullName>
    </submittedName>
</protein>
<sequence>MSVNPIENGAPAGSAAEANFNVALDNATTRATAKGEPSGELSDDELDQLVSQAMVLGGQFIIMPMAQNLLKEAQEDDEE</sequence>
<dbReference type="PATRIC" id="fig|294.133.peg.3009"/>
<name>A0A0F4V765_PSEFL</name>
<reference evidence="1 2" key="1">
    <citation type="submission" date="2015-03" db="EMBL/GenBank/DDBJ databases">
        <title>Comparative genomics of Pseudomonas insights into diversity of traits involved in vanlence and defense.</title>
        <authorList>
            <person name="Qin Y."/>
        </authorList>
    </citation>
    <scope>NUCLEOTIDE SEQUENCE [LARGE SCALE GENOMIC DNA]</scope>
    <source>
        <strain evidence="1 2">H24</strain>
    </source>
</reference>
<evidence type="ECO:0000313" key="2">
    <source>
        <dbReference type="Proteomes" id="UP000033400"/>
    </source>
</evidence>
<dbReference type="AlphaFoldDB" id="A0A0F4V765"/>
<comment type="caution">
    <text evidence="1">The sequence shown here is derived from an EMBL/GenBank/DDBJ whole genome shotgun (WGS) entry which is preliminary data.</text>
</comment>
<gene>
    <name evidence="1" type="ORF">VD17_17010</name>
</gene>
<dbReference type="RefSeq" id="WP_046054788.1">
    <property type="nucleotide sequence ID" value="NZ_LACH01000036.1"/>
</dbReference>
<dbReference type="OrthoDB" id="6184128at2"/>
<accession>A0A0F4V765</accession>
<dbReference type="EMBL" id="LACH01000036">
    <property type="protein sequence ID" value="KJZ64574.1"/>
    <property type="molecule type" value="Genomic_DNA"/>
</dbReference>
<organism evidence="1 2">
    <name type="scientific">Pseudomonas fluorescens</name>
    <dbReference type="NCBI Taxonomy" id="294"/>
    <lineage>
        <taxon>Bacteria</taxon>
        <taxon>Pseudomonadati</taxon>
        <taxon>Pseudomonadota</taxon>
        <taxon>Gammaproteobacteria</taxon>
        <taxon>Pseudomonadales</taxon>
        <taxon>Pseudomonadaceae</taxon>
        <taxon>Pseudomonas</taxon>
    </lineage>
</organism>
<evidence type="ECO:0000313" key="1">
    <source>
        <dbReference type="EMBL" id="KJZ64574.1"/>
    </source>
</evidence>
<dbReference type="Proteomes" id="UP000033400">
    <property type="component" value="Unassembled WGS sequence"/>
</dbReference>
<proteinExistence type="predicted"/>